<reference evidence="2" key="1">
    <citation type="journal article" date="2014" name="Proc. Natl. Acad. Sci. U.S.A.">
        <title>Extensive sampling of basidiomycete genomes demonstrates inadequacy of the white-rot/brown-rot paradigm for wood decay fungi.</title>
        <authorList>
            <person name="Riley R."/>
            <person name="Salamov A.A."/>
            <person name="Brown D.W."/>
            <person name="Nagy L.G."/>
            <person name="Floudas D."/>
            <person name="Held B.W."/>
            <person name="Levasseur A."/>
            <person name="Lombard V."/>
            <person name="Morin E."/>
            <person name="Otillar R."/>
            <person name="Lindquist E.A."/>
            <person name="Sun H."/>
            <person name="LaButti K.M."/>
            <person name="Schmutz J."/>
            <person name="Jabbour D."/>
            <person name="Luo H."/>
            <person name="Baker S.E."/>
            <person name="Pisabarro A.G."/>
            <person name="Walton J.D."/>
            <person name="Blanchette R.A."/>
            <person name="Henrissat B."/>
            <person name="Martin F."/>
            <person name="Cullen D."/>
            <person name="Hibbett D.S."/>
            <person name="Grigoriev I.V."/>
        </authorList>
    </citation>
    <scope>NUCLEOTIDE SEQUENCE [LARGE SCALE GENOMIC DNA]</scope>
    <source>
        <strain evidence="2">CBS 339.88</strain>
    </source>
</reference>
<dbReference type="Proteomes" id="UP000027222">
    <property type="component" value="Unassembled WGS sequence"/>
</dbReference>
<accession>A0A067SF08</accession>
<dbReference type="EMBL" id="KL142402">
    <property type="protein sequence ID" value="KDR69505.1"/>
    <property type="molecule type" value="Genomic_DNA"/>
</dbReference>
<proteinExistence type="predicted"/>
<name>A0A067SF08_GALM3</name>
<sequence>PCTPHAVYTVEPAICLGGHIYPSSTLTHTLMGHIHAFILGSFITNTPDDLRRDLHHRMMAFIHHTMVENRPVQATKVRAHIPLITDFRSVINLLSGCALSIFANALSKDTYRYHLPAEGDECDEESQSYRYTQWDLNALSALERKRCIHGRSLAWKTINWLKARYTF</sequence>
<keyword evidence="2" id="KW-1185">Reference proteome</keyword>
<feature type="non-terminal residue" evidence="1">
    <location>
        <position position="167"/>
    </location>
</feature>
<evidence type="ECO:0000313" key="1">
    <source>
        <dbReference type="EMBL" id="KDR69505.1"/>
    </source>
</evidence>
<organism evidence="1 2">
    <name type="scientific">Galerina marginata (strain CBS 339.88)</name>
    <dbReference type="NCBI Taxonomy" id="685588"/>
    <lineage>
        <taxon>Eukaryota</taxon>
        <taxon>Fungi</taxon>
        <taxon>Dikarya</taxon>
        <taxon>Basidiomycota</taxon>
        <taxon>Agaricomycotina</taxon>
        <taxon>Agaricomycetes</taxon>
        <taxon>Agaricomycetidae</taxon>
        <taxon>Agaricales</taxon>
        <taxon>Agaricineae</taxon>
        <taxon>Strophariaceae</taxon>
        <taxon>Galerina</taxon>
    </lineage>
</organism>
<dbReference type="HOGENOM" id="CLU_1598432_0_0_1"/>
<gene>
    <name evidence="1" type="ORF">GALMADRAFT_23177</name>
</gene>
<dbReference type="AlphaFoldDB" id="A0A067SF08"/>
<protein>
    <submittedName>
        <fullName evidence="1">Uncharacterized protein</fullName>
    </submittedName>
</protein>
<evidence type="ECO:0000313" key="2">
    <source>
        <dbReference type="Proteomes" id="UP000027222"/>
    </source>
</evidence>
<dbReference type="OrthoDB" id="3270451at2759"/>
<feature type="non-terminal residue" evidence="1">
    <location>
        <position position="1"/>
    </location>
</feature>
<dbReference type="STRING" id="685588.A0A067SF08"/>